<evidence type="ECO:0000313" key="3">
    <source>
        <dbReference type="Proteomes" id="UP001295444"/>
    </source>
</evidence>
<organism evidence="2 3">
    <name type="scientific">Pelobates cultripes</name>
    <name type="common">Western spadefoot toad</name>
    <dbReference type="NCBI Taxonomy" id="61616"/>
    <lineage>
        <taxon>Eukaryota</taxon>
        <taxon>Metazoa</taxon>
        <taxon>Chordata</taxon>
        <taxon>Craniata</taxon>
        <taxon>Vertebrata</taxon>
        <taxon>Euteleostomi</taxon>
        <taxon>Amphibia</taxon>
        <taxon>Batrachia</taxon>
        <taxon>Anura</taxon>
        <taxon>Pelobatoidea</taxon>
        <taxon>Pelobatidae</taxon>
        <taxon>Pelobates</taxon>
    </lineage>
</organism>
<keyword evidence="3" id="KW-1185">Reference proteome</keyword>
<protein>
    <submittedName>
        <fullName evidence="2">Uncharacterized protein</fullName>
    </submittedName>
</protein>
<name>A0AAD1S707_PELCU</name>
<evidence type="ECO:0000256" key="1">
    <source>
        <dbReference type="SAM" id="MobiDB-lite"/>
    </source>
</evidence>
<dbReference type="AlphaFoldDB" id="A0AAD1S707"/>
<feature type="region of interest" description="Disordered" evidence="1">
    <location>
        <begin position="1"/>
        <end position="40"/>
    </location>
</feature>
<sequence length="80" mass="8898">MFRATREQGRPSLSQEAQESGADSDDSEAPDKETTTNYLIIQEPLTKTDLRQMLQDALADIKAHTAAELERHISGLKRGN</sequence>
<accession>A0AAD1S707</accession>
<reference evidence="2" key="1">
    <citation type="submission" date="2022-03" db="EMBL/GenBank/DDBJ databases">
        <authorList>
            <person name="Alioto T."/>
            <person name="Alioto T."/>
            <person name="Gomez Garrido J."/>
        </authorList>
    </citation>
    <scope>NUCLEOTIDE SEQUENCE</scope>
</reference>
<proteinExistence type="predicted"/>
<dbReference type="EMBL" id="OW240916">
    <property type="protein sequence ID" value="CAH2294000.1"/>
    <property type="molecule type" value="Genomic_DNA"/>
</dbReference>
<evidence type="ECO:0000313" key="2">
    <source>
        <dbReference type="EMBL" id="CAH2294000.1"/>
    </source>
</evidence>
<dbReference type="Proteomes" id="UP001295444">
    <property type="component" value="Chromosome 05"/>
</dbReference>
<gene>
    <name evidence="2" type="ORF">PECUL_23A000455</name>
</gene>